<proteinExistence type="predicted"/>
<evidence type="ECO:0000313" key="2">
    <source>
        <dbReference type="Proteomes" id="UP000276133"/>
    </source>
</evidence>
<dbReference type="EMBL" id="REGN01002300">
    <property type="protein sequence ID" value="RNA29006.1"/>
    <property type="molecule type" value="Genomic_DNA"/>
</dbReference>
<dbReference type="Proteomes" id="UP000276133">
    <property type="component" value="Unassembled WGS sequence"/>
</dbReference>
<evidence type="ECO:0000313" key="1">
    <source>
        <dbReference type="EMBL" id="RNA29006.1"/>
    </source>
</evidence>
<reference evidence="1 2" key="1">
    <citation type="journal article" date="2018" name="Sci. Rep.">
        <title>Genomic signatures of local adaptation to the degree of environmental predictability in rotifers.</title>
        <authorList>
            <person name="Franch-Gras L."/>
            <person name="Hahn C."/>
            <person name="Garcia-Roger E.M."/>
            <person name="Carmona M.J."/>
            <person name="Serra M."/>
            <person name="Gomez A."/>
        </authorList>
    </citation>
    <scope>NUCLEOTIDE SEQUENCE [LARGE SCALE GENOMIC DNA]</scope>
    <source>
        <strain evidence="1">HYR1</strain>
    </source>
</reference>
<keyword evidence="2" id="KW-1185">Reference proteome</keyword>
<name>A0A3M7RZP7_BRAPC</name>
<sequence>MYPIIFIFEIKLLRSSYHKPQRKNSKKKTNFLNDLMVTYRKLVFTTLRVKTKNSAFTLIEINFKIIT</sequence>
<organism evidence="1 2">
    <name type="scientific">Brachionus plicatilis</name>
    <name type="common">Marine rotifer</name>
    <name type="synonym">Brachionus muelleri</name>
    <dbReference type="NCBI Taxonomy" id="10195"/>
    <lineage>
        <taxon>Eukaryota</taxon>
        <taxon>Metazoa</taxon>
        <taxon>Spiralia</taxon>
        <taxon>Gnathifera</taxon>
        <taxon>Rotifera</taxon>
        <taxon>Eurotatoria</taxon>
        <taxon>Monogononta</taxon>
        <taxon>Pseudotrocha</taxon>
        <taxon>Ploima</taxon>
        <taxon>Brachionidae</taxon>
        <taxon>Brachionus</taxon>
    </lineage>
</organism>
<protein>
    <submittedName>
        <fullName evidence="1">Uncharacterized protein</fullName>
    </submittedName>
</protein>
<comment type="caution">
    <text evidence="1">The sequence shown here is derived from an EMBL/GenBank/DDBJ whole genome shotgun (WGS) entry which is preliminary data.</text>
</comment>
<gene>
    <name evidence="1" type="ORF">BpHYR1_002613</name>
</gene>
<accession>A0A3M7RZP7</accession>
<dbReference type="AlphaFoldDB" id="A0A3M7RZP7"/>